<dbReference type="HOGENOM" id="CLU_063073_0_0_1"/>
<dbReference type="InterPro" id="IPR036423">
    <property type="entry name" value="SOD-like_Cu/Zn_dom_sf"/>
</dbReference>
<name>F0X936_GROCL</name>
<dbReference type="GeneID" id="25977389"/>
<keyword evidence="11" id="KW-1185">Reference proteome</keyword>
<gene>
    <name evidence="10" type="ORF">CMQ_4203</name>
</gene>
<feature type="chain" id="PRO_5003263796" description="superoxide dismutase" evidence="9">
    <location>
        <begin position="23"/>
        <end position="260"/>
    </location>
</feature>
<dbReference type="eggNOG" id="ENOG502S36H">
    <property type="taxonomic scope" value="Eukaryota"/>
</dbReference>
<dbReference type="GO" id="GO:0046872">
    <property type="term" value="F:metal ion binding"/>
    <property type="evidence" value="ECO:0007669"/>
    <property type="project" value="InterPro"/>
</dbReference>
<evidence type="ECO:0000256" key="6">
    <source>
        <dbReference type="ARBA" id="ARBA00022862"/>
    </source>
</evidence>
<dbReference type="FunFam" id="2.60.40.200:FF:000007">
    <property type="entry name" value="Cell surface Cu-only superoxide dismutase 5"/>
    <property type="match status" value="1"/>
</dbReference>
<feature type="signal peptide" evidence="9">
    <location>
        <begin position="1"/>
        <end position="22"/>
    </location>
</feature>
<evidence type="ECO:0000256" key="9">
    <source>
        <dbReference type="SAM" id="SignalP"/>
    </source>
</evidence>
<dbReference type="EMBL" id="GL629735">
    <property type="protein sequence ID" value="EFX06134.1"/>
    <property type="molecule type" value="Genomic_DNA"/>
</dbReference>
<sequence>MRASILLSAIFIAIAAARVAISEDGPITGALGSATVTADNPPGQVYIATLPKTAFDKAAYPSGGNVEGRISAEAHPGGIGVDFDINFWNLPETDGPFTYHIHEFPVPIDGNCIATGGHLDPFRREDDPACDSKLKQTCEVGDLSGKHSKITSDPFIATYRDLYTSTKPGNPAFFGNLSFVLHYSNKTRITCANFILQNASYTSTDNGTATATPYPSSSSVSPKVPMPSGTASGAASSFPKAAIVGVGVAAVLEAAMILFM</sequence>
<dbReference type="SUPFAM" id="SSF49329">
    <property type="entry name" value="Cu,Zn superoxide dismutase-like"/>
    <property type="match status" value="1"/>
</dbReference>
<comment type="similarity">
    <text evidence="3">Belongs to the Cu-Zn superoxide dismutase family.</text>
</comment>
<evidence type="ECO:0000256" key="4">
    <source>
        <dbReference type="ARBA" id="ARBA00012682"/>
    </source>
</evidence>
<comment type="subcellular location">
    <subcellularLocation>
        <location evidence="1">Cell envelope</location>
    </subcellularLocation>
    <subcellularLocation>
        <location evidence="2">Secreted</location>
    </subcellularLocation>
</comment>
<dbReference type="Proteomes" id="UP000007796">
    <property type="component" value="Unassembled WGS sequence"/>
</dbReference>
<evidence type="ECO:0000256" key="8">
    <source>
        <dbReference type="SAM" id="MobiDB-lite"/>
    </source>
</evidence>
<dbReference type="AlphaFoldDB" id="F0X936"/>
<feature type="region of interest" description="Disordered" evidence="8">
    <location>
        <begin position="206"/>
        <end position="226"/>
    </location>
</feature>
<accession>F0X936</accession>
<keyword evidence="5" id="KW-0964">Secreted</keyword>
<dbReference type="STRING" id="655863.F0X936"/>
<proteinExistence type="inferred from homology"/>
<keyword evidence="6" id="KW-0049">Antioxidant</keyword>
<dbReference type="GO" id="GO:0004784">
    <property type="term" value="F:superoxide dismutase activity"/>
    <property type="evidence" value="ECO:0007669"/>
    <property type="project" value="UniProtKB-EC"/>
</dbReference>
<evidence type="ECO:0000256" key="3">
    <source>
        <dbReference type="ARBA" id="ARBA00010457"/>
    </source>
</evidence>
<evidence type="ECO:0000256" key="1">
    <source>
        <dbReference type="ARBA" id="ARBA00004196"/>
    </source>
</evidence>
<dbReference type="InParanoid" id="F0X936"/>
<protein>
    <recommendedName>
        <fullName evidence="4">superoxide dismutase</fullName>
        <ecNumber evidence="4">1.15.1.1</ecNumber>
    </recommendedName>
</protein>
<dbReference type="OrthoDB" id="159229at2759"/>
<evidence type="ECO:0000256" key="2">
    <source>
        <dbReference type="ARBA" id="ARBA00004613"/>
    </source>
</evidence>
<organism evidence="11">
    <name type="scientific">Grosmannia clavigera (strain kw1407 / UAMH 11150)</name>
    <name type="common">Blue stain fungus</name>
    <name type="synonym">Graphiocladiella clavigera</name>
    <dbReference type="NCBI Taxonomy" id="655863"/>
    <lineage>
        <taxon>Eukaryota</taxon>
        <taxon>Fungi</taxon>
        <taxon>Dikarya</taxon>
        <taxon>Ascomycota</taxon>
        <taxon>Pezizomycotina</taxon>
        <taxon>Sordariomycetes</taxon>
        <taxon>Sordariomycetidae</taxon>
        <taxon>Ophiostomatales</taxon>
        <taxon>Ophiostomataceae</taxon>
        <taxon>Leptographium</taxon>
    </lineage>
</organism>
<keyword evidence="9" id="KW-0732">Signal</keyword>
<evidence type="ECO:0000256" key="5">
    <source>
        <dbReference type="ARBA" id="ARBA00022525"/>
    </source>
</evidence>
<comment type="catalytic activity">
    <reaction evidence="7">
        <text>2 superoxide + 2 H(+) = H2O2 + O2</text>
        <dbReference type="Rhea" id="RHEA:20696"/>
        <dbReference type="ChEBI" id="CHEBI:15378"/>
        <dbReference type="ChEBI" id="CHEBI:15379"/>
        <dbReference type="ChEBI" id="CHEBI:16240"/>
        <dbReference type="ChEBI" id="CHEBI:18421"/>
        <dbReference type="EC" id="1.15.1.1"/>
    </reaction>
</comment>
<evidence type="ECO:0000256" key="7">
    <source>
        <dbReference type="ARBA" id="ARBA00049204"/>
    </source>
</evidence>
<dbReference type="RefSeq" id="XP_014175616.1">
    <property type="nucleotide sequence ID" value="XM_014320141.1"/>
</dbReference>
<reference evidence="10 11" key="1">
    <citation type="journal article" date="2011" name="Proc. Natl. Acad. Sci. U.S.A.">
        <title>Genome and transcriptome analyses of the mountain pine beetle-fungal symbiont Grosmannia clavigera, a lodgepole pine pathogen.</title>
        <authorList>
            <person name="DiGuistini S."/>
            <person name="Wang Y."/>
            <person name="Liao N.Y."/>
            <person name="Taylor G."/>
            <person name="Tanguay P."/>
            <person name="Feau N."/>
            <person name="Henrissat B."/>
            <person name="Chan S.K."/>
            <person name="Hesse-Orce U."/>
            <person name="Alamouti S.M."/>
            <person name="Tsui C.K.M."/>
            <person name="Docking R.T."/>
            <person name="Levasseur A."/>
            <person name="Haridas S."/>
            <person name="Robertson G."/>
            <person name="Birol I."/>
            <person name="Holt R.A."/>
            <person name="Marra M.A."/>
            <person name="Hamelin R.C."/>
            <person name="Hirst M."/>
            <person name="Jones S.J.M."/>
            <person name="Bohlmann J."/>
            <person name="Breuil C."/>
        </authorList>
    </citation>
    <scope>NUCLEOTIDE SEQUENCE [LARGE SCALE GENOMIC DNA]</scope>
    <source>
        <strain evidence="11">kw1407 / UAMH 11150</strain>
    </source>
</reference>
<dbReference type="Gene3D" id="2.60.40.200">
    <property type="entry name" value="Superoxide dismutase, copper/zinc binding domain"/>
    <property type="match status" value="1"/>
</dbReference>
<dbReference type="EC" id="1.15.1.1" evidence="4"/>
<evidence type="ECO:0000313" key="11">
    <source>
        <dbReference type="Proteomes" id="UP000007796"/>
    </source>
</evidence>
<evidence type="ECO:0000313" key="10">
    <source>
        <dbReference type="EMBL" id="EFX06134.1"/>
    </source>
</evidence>
<dbReference type="GO" id="GO:0005576">
    <property type="term" value="C:extracellular region"/>
    <property type="evidence" value="ECO:0007669"/>
    <property type="project" value="UniProtKB-SubCell"/>
</dbReference>
<feature type="compositionally biased region" description="Low complexity" evidence="8">
    <location>
        <begin position="213"/>
        <end position="226"/>
    </location>
</feature>